<dbReference type="EMBL" id="JAUOTP010000002">
    <property type="protein sequence ID" value="MDO6414023.1"/>
    <property type="molecule type" value="Genomic_DNA"/>
</dbReference>
<keyword evidence="2" id="KW-1185">Reference proteome</keyword>
<evidence type="ECO:0000313" key="2">
    <source>
        <dbReference type="Proteomes" id="UP001169764"/>
    </source>
</evidence>
<reference evidence="1" key="1">
    <citation type="submission" date="2023-07" db="EMBL/GenBank/DDBJ databases">
        <authorList>
            <person name="Kim M."/>
        </authorList>
    </citation>
    <scope>NUCLEOTIDE SEQUENCE</scope>
    <source>
        <strain evidence="1">BIUV-7</strain>
    </source>
</reference>
<accession>A0ABT8Y6S0</accession>
<dbReference type="RefSeq" id="WP_303540851.1">
    <property type="nucleotide sequence ID" value="NZ_JAUOTP010000002.1"/>
</dbReference>
<proteinExistence type="predicted"/>
<gene>
    <name evidence="1" type="ORF">Q4F19_06485</name>
</gene>
<comment type="caution">
    <text evidence="1">The sequence shown here is derived from an EMBL/GenBank/DDBJ whole genome shotgun (WGS) entry which is preliminary data.</text>
</comment>
<protein>
    <submittedName>
        <fullName evidence="1">Uncharacterized protein</fullName>
    </submittedName>
</protein>
<dbReference type="Proteomes" id="UP001169764">
    <property type="component" value="Unassembled WGS sequence"/>
</dbReference>
<organism evidence="1 2">
    <name type="scientific">Sphingomonas natans</name>
    <dbReference type="NCBI Taxonomy" id="3063330"/>
    <lineage>
        <taxon>Bacteria</taxon>
        <taxon>Pseudomonadati</taxon>
        <taxon>Pseudomonadota</taxon>
        <taxon>Alphaproteobacteria</taxon>
        <taxon>Sphingomonadales</taxon>
        <taxon>Sphingomonadaceae</taxon>
        <taxon>Sphingomonas</taxon>
    </lineage>
</organism>
<evidence type="ECO:0000313" key="1">
    <source>
        <dbReference type="EMBL" id="MDO6414023.1"/>
    </source>
</evidence>
<sequence length="59" mass="6661">MATAYKIEAQICADGYHRPKRVPVRNITSATIQTTCRDCGCLLVRTQATRRWFYSGPLA</sequence>
<name>A0ABT8Y6S0_9SPHN</name>